<dbReference type="InterPro" id="IPR035093">
    <property type="entry name" value="RelE/ParE_toxin_dom_sf"/>
</dbReference>
<comment type="similarity">
    <text evidence="1">Belongs to the RelE toxin family.</text>
</comment>
<dbReference type="PANTHER" id="PTHR35601">
    <property type="entry name" value="TOXIN RELE"/>
    <property type="match status" value="1"/>
</dbReference>
<dbReference type="Proteomes" id="UP001500908">
    <property type="component" value="Unassembled WGS sequence"/>
</dbReference>
<accession>A0ABP7FGP8</accession>
<evidence type="ECO:0000256" key="1">
    <source>
        <dbReference type="ARBA" id="ARBA00006226"/>
    </source>
</evidence>
<reference evidence="4" key="1">
    <citation type="journal article" date="2019" name="Int. J. Syst. Evol. Microbiol.">
        <title>The Global Catalogue of Microorganisms (GCM) 10K type strain sequencing project: providing services to taxonomists for standard genome sequencing and annotation.</title>
        <authorList>
            <consortium name="The Broad Institute Genomics Platform"/>
            <consortium name="The Broad Institute Genome Sequencing Center for Infectious Disease"/>
            <person name="Wu L."/>
            <person name="Ma J."/>
        </authorList>
    </citation>
    <scope>NUCLEOTIDE SEQUENCE [LARGE SCALE GENOMIC DNA]</scope>
    <source>
        <strain evidence="4">JCM 17137</strain>
    </source>
</reference>
<dbReference type="EMBL" id="BAABDD010000007">
    <property type="protein sequence ID" value="GAA3739416.1"/>
    <property type="molecule type" value="Genomic_DNA"/>
</dbReference>
<proteinExistence type="inferred from homology"/>
<dbReference type="Pfam" id="PF05016">
    <property type="entry name" value="ParE_toxin"/>
    <property type="match status" value="1"/>
</dbReference>
<name>A0ABP7FGP8_9ACTN</name>
<dbReference type="InterPro" id="IPR007712">
    <property type="entry name" value="RelE/ParE_toxin"/>
</dbReference>
<dbReference type="Gene3D" id="3.30.2310.20">
    <property type="entry name" value="RelE-like"/>
    <property type="match status" value="1"/>
</dbReference>
<gene>
    <name evidence="3" type="ORF">GCM10022402_18990</name>
</gene>
<dbReference type="NCBIfam" id="TIGR02385">
    <property type="entry name" value="RelE_StbE"/>
    <property type="match status" value="1"/>
</dbReference>
<evidence type="ECO:0000256" key="2">
    <source>
        <dbReference type="ARBA" id="ARBA00022649"/>
    </source>
</evidence>
<evidence type="ECO:0000313" key="3">
    <source>
        <dbReference type="EMBL" id="GAA3739416.1"/>
    </source>
</evidence>
<organism evidence="3 4">
    <name type="scientific">Salinactinospora qingdaonensis</name>
    <dbReference type="NCBI Taxonomy" id="702744"/>
    <lineage>
        <taxon>Bacteria</taxon>
        <taxon>Bacillati</taxon>
        <taxon>Actinomycetota</taxon>
        <taxon>Actinomycetes</taxon>
        <taxon>Streptosporangiales</taxon>
        <taxon>Nocardiopsidaceae</taxon>
        <taxon>Salinactinospora</taxon>
    </lineage>
</organism>
<protein>
    <submittedName>
        <fullName evidence="3">Type II toxin-antitoxin system RelE/ParE family toxin</fullName>
    </submittedName>
</protein>
<dbReference type="SUPFAM" id="SSF143011">
    <property type="entry name" value="RelE-like"/>
    <property type="match status" value="1"/>
</dbReference>
<dbReference type="PANTHER" id="PTHR35601:SF1">
    <property type="entry name" value="TOXIN RELE"/>
    <property type="match status" value="1"/>
</dbReference>
<keyword evidence="4" id="KW-1185">Reference proteome</keyword>
<sequence>MTEYSTVFKVEARAELRKVPRAQAMAILRKLAELELDPYAFGTTVLVGSSDYRRLRIGDYRVIYTVDRGWLVIVVVQVGRRSTSYG</sequence>
<dbReference type="RefSeq" id="WP_344969770.1">
    <property type="nucleotide sequence ID" value="NZ_BAABDD010000007.1"/>
</dbReference>
<keyword evidence="2" id="KW-1277">Toxin-antitoxin system</keyword>
<comment type="caution">
    <text evidence="3">The sequence shown here is derived from an EMBL/GenBank/DDBJ whole genome shotgun (WGS) entry which is preliminary data.</text>
</comment>
<evidence type="ECO:0000313" key="4">
    <source>
        <dbReference type="Proteomes" id="UP001500908"/>
    </source>
</evidence>